<feature type="transmembrane region" description="Helical" evidence="4">
    <location>
        <begin position="46"/>
        <end position="65"/>
    </location>
</feature>
<proteinExistence type="predicted"/>
<reference evidence="7" key="1">
    <citation type="journal article" date="2024" name="Syst. Appl. Microbiol.">
        <title>First single-strain enrichments of Electrothrix cable bacteria, description of E. aestuarii sp. nov. and E. rattekaaiensis sp. nov., and proposal of a cable bacteria taxonomy following the rules of the SeqCode.</title>
        <authorList>
            <person name="Plum-Jensen L.E."/>
            <person name="Schramm A."/>
            <person name="Marshall I.P.G."/>
        </authorList>
    </citation>
    <scope>NUCLEOTIDE SEQUENCE</scope>
    <source>
        <strain evidence="7">Rat1</strain>
    </source>
</reference>
<evidence type="ECO:0000256" key="4">
    <source>
        <dbReference type="SAM" id="Phobius"/>
    </source>
</evidence>
<keyword evidence="4" id="KW-1133">Transmembrane helix</keyword>
<dbReference type="Pfam" id="PF25967">
    <property type="entry name" value="RND-MFP_C"/>
    <property type="match status" value="1"/>
</dbReference>
<evidence type="ECO:0000313" key="7">
    <source>
        <dbReference type="EMBL" id="XCN75079.1"/>
    </source>
</evidence>
<dbReference type="InterPro" id="IPR058982">
    <property type="entry name" value="Beta-barrel_AprE"/>
</dbReference>
<evidence type="ECO:0000259" key="5">
    <source>
        <dbReference type="Pfam" id="PF25967"/>
    </source>
</evidence>
<dbReference type="PANTHER" id="PTHR32347">
    <property type="entry name" value="EFFLUX SYSTEM COMPONENT YKNX-RELATED"/>
    <property type="match status" value="1"/>
</dbReference>
<reference evidence="7" key="2">
    <citation type="submission" date="2024-06" db="EMBL/GenBank/DDBJ databases">
        <authorList>
            <person name="Plum-Jensen L.E."/>
            <person name="Schramm A."/>
            <person name="Marshall I.P.G."/>
        </authorList>
    </citation>
    <scope>NUCLEOTIDE SEQUENCE</scope>
    <source>
        <strain evidence="7">Rat1</strain>
    </source>
</reference>
<evidence type="ECO:0000259" key="6">
    <source>
        <dbReference type="Pfam" id="PF26002"/>
    </source>
</evidence>
<feature type="domain" description="Multidrug resistance protein MdtA-like C-terminal permuted SH3" evidence="5">
    <location>
        <begin position="408"/>
        <end position="464"/>
    </location>
</feature>
<dbReference type="Gene3D" id="2.40.420.20">
    <property type="match status" value="1"/>
</dbReference>
<organism evidence="7">
    <name type="scientific">Candidatus Electrothrix aestuarii</name>
    <dbReference type="NCBI Taxonomy" id="3062594"/>
    <lineage>
        <taxon>Bacteria</taxon>
        <taxon>Pseudomonadati</taxon>
        <taxon>Thermodesulfobacteriota</taxon>
        <taxon>Desulfobulbia</taxon>
        <taxon>Desulfobulbales</taxon>
        <taxon>Desulfobulbaceae</taxon>
        <taxon>Candidatus Electrothrix</taxon>
    </lineage>
</organism>
<protein>
    <submittedName>
        <fullName evidence="7">HlyD family efflux transporter periplasmic adaptor subunit</fullName>
    </submittedName>
</protein>
<sequence length="473" mass="53583">MSNGQNSPGKEADLEEKYHQLQANHYQLEDEHFALQHQLKRVRLRYRLFFLLLFIVGIGSCAYFWRGELSPLLPGGSDQKEKNEGSKEDVVTVKRETLRNTLSLTGKIEPRGQVEVVAPLEGKVLEKNFQYGDFVTKGTLLLTLDTSNEEAKYRNAQAEYLEAEDTLKSLRGWKEGLEVVTVRHELAKKQEELKTTRTKLEQTRRLLEKGIVSSSEVDELEESYRQLQSDIAFTKKKLTYTLEKGSEEKVHLVELKKENAFLAMKVFEERMAKAQLMSPMDGVILLPVSRKNEESVELQTGSFVKQDDVLFTIADLGGYNIRAQVDENDILKLQLEQDVTITGDAFQDDLILKGTVQYISFQADKEKPGKASSFSARISVDSPTEEQKKRLLLGMSADMEVLLSEKPDAIIIPFAFVTLDEKKKAWVRKVTGEDGKSEKVPVKIGVTEANRVEILEGLEVGDKIMREPLPPPM</sequence>
<evidence type="ECO:0000256" key="2">
    <source>
        <dbReference type="ARBA" id="ARBA00023054"/>
    </source>
</evidence>
<dbReference type="InterPro" id="IPR058627">
    <property type="entry name" value="MdtA-like_C"/>
</dbReference>
<dbReference type="AlphaFoldDB" id="A0AAU8M1J2"/>
<evidence type="ECO:0000256" key="1">
    <source>
        <dbReference type="ARBA" id="ARBA00004196"/>
    </source>
</evidence>
<keyword evidence="2 3" id="KW-0175">Coiled coil</keyword>
<dbReference type="Gene3D" id="2.40.50.100">
    <property type="match status" value="1"/>
</dbReference>
<dbReference type="EMBL" id="CP159373">
    <property type="protein sequence ID" value="XCN75079.1"/>
    <property type="molecule type" value="Genomic_DNA"/>
</dbReference>
<evidence type="ECO:0000256" key="3">
    <source>
        <dbReference type="SAM" id="Coils"/>
    </source>
</evidence>
<keyword evidence="4" id="KW-0812">Transmembrane</keyword>
<feature type="domain" description="AprE-like beta-barrel" evidence="6">
    <location>
        <begin position="321"/>
        <end position="401"/>
    </location>
</feature>
<feature type="coiled-coil region" evidence="3">
    <location>
        <begin position="146"/>
        <end position="237"/>
    </location>
</feature>
<comment type="subcellular location">
    <subcellularLocation>
        <location evidence="1">Cell envelope</location>
    </subcellularLocation>
</comment>
<gene>
    <name evidence="7" type="ORF">Q3M24_10215</name>
</gene>
<keyword evidence="4" id="KW-0472">Membrane</keyword>
<dbReference type="SUPFAM" id="SSF111369">
    <property type="entry name" value="HlyD-like secretion proteins"/>
    <property type="match status" value="1"/>
</dbReference>
<name>A0AAU8M1J2_9BACT</name>
<dbReference type="Pfam" id="PF26002">
    <property type="entry name" value="Beta-barrel_AprE"/>
    <property type="match status" value="1"/>
</dbReference>
<accession>A0AAU8M1J2</accession>
<dbReference type="InterPro" id="IPR050465">
    <property type="entry name" value="UPF0194_transport"/>
</dbReference>
<dbReference type="GO" id="GO:0030313">
    <property type="term" value="C:cell envelope"/>
    <property type="evidence" value="ECO:0007669"/>
    <property type="project" value="UniProtKB-SubCell"/>
</dbReference>
<dbReference type="Gene3D" id="2.40.30.170">
    <property type="match status" value="1"/>
</dbReference>
<dbReference type="KEGG" id="eaj:Q3M24_10215"/>
<dbReference type="PANTHER" id="PTHR32347:SF23">
    <property type="entry name" value="BLL5650 PROTEIN"/>
    <property type="match status" value="1"/>
</dbReference>